<dbReference type="Proteomes" id="UP000216188">
    <property type="component" value="Unassembled WGS sequence"/>
</dbReference>
<dbReference type="AlphaFoldDB" id="A0A256GCW7"/>
<reference evidence="1 2" key="1">
    <citation type="submission" date="2017-07" db="EMBL/GenBank/DDBJ databases">
        <title>Phylogenetic study on the rhizospheric bacterium Ochrobactrum sp. A44.</title>
        <authorList>
            <person name="Krzyzanowska D.M."/>
            <person name="Ossowicki A."/>
            <person name="Rajewska M."/>
            <person name="Maciag T."/>
            <person name="Kaczynski Z."/>
            <person name="Czerwicka M."/>
            <person name="Jafra S."/>
        </authorList>
    </citation>
    <scope>NUCLEOTIDE SEQUENCE [LARGE SCALE GENOMIC DNA]</scope>
    <source>
        <strain evidence="1 2">CCUG 30717</strain>
    </source>
</reference>
<keyword evidence="2" id="KW-1185">Reference proteome</keyword>
<evidence type="ECO:0000313" key="1">
    <source>
        <dbReference type="EMBL" id="OYR24975.1"/>
    </source>
</evidence>
<comment type="caution">
    <text evidence="1">The sequence shown here is derived from an EMBL/GenBank/DDBJ whole genome shotgun (WGS) entry which is preliminary data.</text>
</comment>
<organism evidence="1 2">
    <name type="scientific">Brucella pseudogrignonensis</name>
    <dbReference type="NCBI Taxonomy" id="419475"/>
    <lineage>
        <taxon>Bacteria</taxon>
        <taxon>Pseudomonadati</taxon>
        <taxon>Pseudomonadota</taxon>
        <taxon>Alphaproteobacteria</taxon>
        <taxon>Hyphomicrobiales</taxon>
        <taxon>Brucellaceae</taxon>
        <taxon>Brucella/Ochrobactrum group</taxon>
        <taxon>Brucella</taxon>
    </lineage>
</organism>
<gene>
    <name evidence="1" type="ORF">CEV34_5635</name>
</gene>
<accession>A0A256GCW7</accession>
<name>A0A256GCW7_9HYPH</name>
<protein>
    <submittedName>
        <fullName evidence="1">Uncharacterized protein</fullName>
    </submittedName>
</protein>
<evidence type="ECO:0000313" key="2">
    <source>
        <dbReference type="Proteomes" id="UP000216188"/>
    </source>
</evidence>
<proteinExistence type="predicted"/>
<sequence length="166" mass="18772">MVKLSEIWMWYCAERFPSETELPAMEPVSPWDAVELFFDLHPLFTARYDAIKLVPYDTAFDDEVDGALAHMARSDTFDGWDKMSAGAWRVMSERLSYAEAVVLANEAHKEPAIAHLPIGLDRQTRARALLLMFLLGGARSIDRRLLPKQPDGSLPSFPATLLLQKH</sequence>
<dbReference type="EMBL" id="NNRM01000024">
    <property type="protein sequence ID" value="OYR24975.1"/>
    <property type="molecule type" value="Genomic_DNA"/>
</dbReference>
<dbReference type="RefSeq" id="WP_143853378.1">
    <property type="nucleotide sequence ID" value="NZ_JBHEEM010000014.1"/>
</dbReference>